<evidence type="ECO:0000256" key="1">
    <source>
        <dbReference type="ARBA" id="ARBA00009981"/>
    </source>
</evidence>
<accession>A0A5B0EC98</accession>
<dbReference type="Gene3D" id="3.40.1620.10">
    <property type="entry name" value="YefM-like domain"/>
    <property type="match status" value="1"/>
</dbReference>
<dbReference type="SUPFAM" id="SSF143120">
    <property type="entry name" value="YefM-like"/>
    <property type="match status" value="1"/>
</dbReference>
<comment type="caution">
    <text evidence="3">The sequence shown here is derived from an EMBL/GenBank/DDBJ whole genome shotgun (WGS) entry which is preliminary data.</text>
</comment>
<protein>
    <recommendedName>
        <fullName evidence="2">Antitoxin</fullName>
    </recommendedName>
</protein>
<dbReference type="InterPro" id="IPR036165">
    <property type="entry name" value="YefM-like_sf"/>
</dbReference>
<dbReference type="RefSeq" id="WP_149620030.1">
    <property type="nucleotide sequence ID" value="NZ_VOBL01000013.1"/>
</dbReference>
<comment type="function">
    <text evidence="2">Antitoxin component of a type II toxin-antitoxin (TA) system.</text>
</comment>
<evidence type="ECO:0000313" key="4">
    <source>
        <dbReference type="Proteomes" id="UP000323856"/>
    </source>
</evidence>
<name>A0A5B0EC98_9MICC</name>
<evidence type="ECO:0000256" key="2">
    <source>
        <dbReference type="RuleBase" id="RU362080"/>
    </source>
</evidence>
<dbReference type="EMBL" id="VOBL01000013">
    <property type="protein sequence ID" value="KAA0975952.1"/>
    <property type="molecule type" value="Genomic_DNA"/>
</dbReference>
<evidence type="ECO:0000313" key="3">
    <source>
        <dbReference type="EMBL" id="KAA0975952.1"/>
    </source>
</evidence>
<dbReference type="Pfam" id="PF02604">
    <property type="entry name" value="PhdYeFM_antitox"/>
    <property type="match status" value="1"/>
</dbReference>
<comment type="similarity">
    <text evidence="1 2">Belongs to the phD/YefM antitoxin family.</text>
</comment>
<sequence>MSTQPVGATAARKNWSETLTAAESTPISITRQGNRPDLVLVRADLWEELLEAYEDADDIAAAEAAEGDLIPWDDVKRDLGLA</sequence>
<dbReference type="AlphaFoldDB" id="A0A5B0EC98"/>
<dbReference type="Proteomes" id="UP000323856">
    <property type="component" value="Unassembled WGS sequence"/>
</dbReference>
<proteinExistence type="inferred from homology"/>
<organism evidence="3 4">
    <name type="scientific">Paeniglutamicibacter gangotriensis</name>
    <dbReference type="NCBI Taxonomy" id="254787"/>
    <lineage>
        <taxon>Bacteria</taxon>
        <taxon>Bacillati</taxon>
        <taxon>Actinomycetota</taxon>
        <taxon>Actinomycetes</taxon>
        <taxon>Micrococcales</taxon>
        <taxon>Micrococcaceae</taxon>
        <taxon>Paeniglutamicibacter</taxon>
    </lineage>
</organism>
<dbReference type="InterPro" id="IPR006442">
    <property type="entry name" value="Antitoxin_Phd/YefM"/>
</dbReference>
<reference evidence="3 4" key="1">
    <citation type="submission" date="2019-07" db="EMBL/GenBank/DDBJ databases">
        <title>Analysis of the biochemical properties, biological activity and biotechnological potential of siderophores and biosurfactants produced by Antarctic psychrotolerant bacteria.</title>
        <authorList>
            <person name="Styczynski M."/>
            <person name="Krucon T."/>
            <person name="Decewicz P."/>
            <person name="Dziewit L."/>
        </authorList>
    </citation>
    <scope>NUCLEOTIDE SEQUENCE [LARGE SCALE GENOMIC DNA]</scope>
    <source>
        <strain evidence="3 4">ANT_H27</strain>
    </source>
</reference>
<gene>
    <name evidence="3" type="ORF">FQ154_12910</name>
</gene>